<feature type="region of interest" description="Disordered" evidence="1">
    <location>
        <begin position="108"/>
        <end position="133"/>
    </location>
</feature>
<reference evidence="2" key="2">
    <citation type="submission" date="2020-08" db="EMBL/GenBank/DDBJ databases">
        <title>Plant Genome Project.</title>
        <authorList>
            <person name="Zhang R.-G."/>
        </authorList>
    </citation>
    <scope>NUCLEOTIDE SEQUENCE</scope>
    <source>
        <strain evidence="2">Huo1</strain>
        <tissue evidence="2">Leaf</tissue>
    </source>
</reference>
<dbReference type="PANTHER" id="PTHR33384:SF22">
    <property type="match status" value="1"/>
</dbReference>
<sequence length="163" mass="17664">MSQASSRLPLQFQQFRAALEMSLAVRNGAEAFDSRAGAELLDLTLCKMEKLENLFVGAVKQSALHLILQSSSEEGFQGEGFTTVSSSPPFFFGSPPCRAQNPLAQDAHFRVQKHSPSASSPSDSASLPPSHSRVKFGHKQAAVRVEGFDCQSRVTTSAWHSIL</sequence>
<dbReference type="AlphaFoldDB" id="A0A8X8XHY3"/>
<name>A0A8X8XHY3_SALSN</name>
<comment type="caution">
    <text evidence="2">The sequence shown here is derived from an EMBL/GenBank/DDBJ whole genome shotgun (WGS) entry which is preliminary data.</text>
</comment>
<gene>
    <name evidence="2" type="ORF">SASPL_125124</name>
</gene>
<organism evidence="2">
    <name type="scientific">Salvia splendens</name>
    <name type="common">Scarlet sage</name>
    <dbReference type="NCBI Taxonomy" id="180675"/>
    <lineage>
        <taxon>Eukaryota</taxon>
        <taxon>Viridiplantae</taxon>
        <taxon>Streptophyta</taxon>
        <taxon>Embryophyta</taxon>
        <taxon>Tracheophyta</taxon>
        <taxon>Spermatophyta</taxon>
        <taxon>Magnoliopsida</taxon>
        <taxon>eudicotyledons</taxon>
        <taxon>Gunneridae</taxon>
        <taxon>Pentapetalae</taxon>
        <taxon>asterids</taxon>
        <taxon>lamiids</taxon>
        <taxon>Lamiales</taxon>
        <taxon>Lamiaceae</taxon>
        <taxon>Nepetoideae</taxon>
        <taxon>Mentheae</taxon>
        <taxon>Salviinae</taxon>
        <taxon>Salvia</taxon>
        <taxon>Salvia subgen. Calosphace</taxon>
        <taxon>core Calosphace</taxon>
    </lineage>
</organism>
<evidence type="ECO:0000313" key="2">
    <source>
        <dbReference type="EMBL" id="KAG6412445.1"/>
    </source>
</evidence>
<proteinExistence type="predicted"/>
<dbReference type="PANTHER" id="PTHR33384">
    <property type="entry name" value="EXPRESSED PROTEIN"/>
    <property type="match status" value="1"/>
</dbReference>
<reference evidence="2" key="1">
    <citation type="submission" date="2018-01" db="EMBL/GenBank/DDBJ databases">
        <authorList>
            <person name="Mao J.F."/>
        </authorList>
    </citation>
    <scope>NUCLEOTIDE SEQUENCE</scope>
    <source>
        <strain evidence="2">Huo1</strain>
        <tissue evidence="2">Leaf</tissue>
    </source>
</reference>
<feature type="compositionally biased region" description="Low complexity" evidence="1">
    <location>
        <begin position="114"/>
        <end position="131"/>
    </location>
</feature>
<dbReference type="EMBL" id="PNBA02000009">
    <property type="protein sequence ID" value="KAG6412445.1"/>
    <property type="molecule type" value="Genomic_DNA"/>
</dbReference>
<accession>A0A8X8XHY3</accession>
<keyword evidence="3" id="KW-1185">Reference proteome</keyword>
<evidence type="ECO:0000256" key="1">
    <source>
        <dbReference type="SAM" id="MobiDB-lite"/>
    </source>
</evidence>
<evidence type="ECO:0000313" key="3">
    <source>
        <dbReference type="Proteomes" id="UP000298416"/>
    </source>
</evidence>
<dbReference type="Proteomes" id="UP000298416">
    <property type="component" value="Unassembled WGS sequence"/>
</dbReference>
<protein>
    <submittedName>
        <fullName evidence="2">Uncharacterized protein</fullName>
    </submittedName>
</protein>